<dbReference type="GO" id="GO:0016020">
    <property type="term" value="C:membrane"/>
    <property type="evidence" value="ECO:0007669"/>
    <property type="project" value="UniProtKB-SubCell"/>
</dbReference>
<evidence type="ECO:0000259" key="18">
    <source>
        <dbReference type="Pfam" id="PF16212"/>
    </source>
</evidence>
<dbReference type="InterPro" id="IPR023214">
    <property type="entry name" value="HAD_sf"/>
</dbReference>
<keyword evidence="14 16" id="KW-0472">Membrane</keyword>
<dbReference type="Proteomes" id="UP000694542">
    <property type="component" value="Chromosome 24"/>
</dbReference>
<evidence type="ECO:0000256" key="10">
    <source>
        <dbReference type="ARBA" id="ARBA00022967"/>
    </source>
</evidence>
<feature type="transmembrane region" description="Helical" evidence="16">
    <location>
        <begin position="736"/>
        <end position="758"/>
    </location>
</feature>
<dbReference type="Pfam" id="PF16209">
    <property type="entry name" value="PhoLip_ATPase_N"/>
    <property type="match status" value="1"/>
</dbReference>
<evidence type="ECO:0000313" key="21">
    <source>
        <dbReference type="Ensembl" id="ENSCAFP00040020493.1"/>
    </source>
</evidence>
<dbReference type="NCBIfam" id="TIGR01652">
    <property type="entry name" value="ATPase-Plipid"/>
    <property type="match status" value="1"/>
</dbReference>
<evidence type="ECO:0000256" key="2">
    <source>
        <dbReference type="ARBA" id="ARBA00004166"/>
    </source>
</evidence>
<dbReference type="InterPro" id="IPR001757">
    <property type="entry name" value="P_typ_ATPase"/>
</dbReference>
<evidence type="ECO:0000313" key="19">
    <source>
        <dbReference type="Ensembl" id="ENSCAFP00000038275.3"/>
    </source>
</evidence>
<comment type="subcellular location">
    <subcellularLocation>
        <location evidence="2">Golgi apparatus</location>
        <location evidence="2">trans-Golgi network membrane</location>
        <topology evidence="2">Multi-pass membrane protein</topology>
    </subcellularLocation>
    <subcellularLocation>
        <location evidence="16">Membrane</location>
        <topology evidence="16">Multi-pass membrane protein</topology>
    </subcellularLocation>
</comment>
<dbReference type="Pfam" id="PF16212">
    <property type="entry name" value="PhoLip_ATPase_C"/>
    <property type="match status" value="1"/>
</dbReference>
<evidence type="ECO:0000256" key="14">
    <source>
        <dbReference type="ARBA" id="ARBA00023136"/>
    </source>
</evidence>
<feature type="transmembrane region" description="Helical" evidence="16">
    <location>
        <begin position="842"/>
        <end position="862"/>
    </location>
</feature>
<protein>
    <recommendedName>
        <fullName evidence="16">Phospholipid-transporting ATPase</fullName>
        <ecNumber evidence="16">7.6.2.1</ecNumber>
    </recommendedName>
</protein>
<dbReference type="PANTHER" id="PTHR24092">
    <property type="entry name" value="PROBABLE PHOSPHOLIPID-TRANSPORTING ATPASE"/>
    <property type="match status" value="1"/>
</dbReference>
<dbReference type="Ensembl" id="ENSCAFT00000043895.4">
    <property type="protein sequence ID" value="ENSCAFP00000038275.3"/>
    <property type="gene ID" value="ENSCAFG00000011659.6"/>
</dbReference>
<dbReference type="InterPro" id="IPR044492">
    <property type="entry name" value="P_typ_ATPase_HD_dom"/>
</dbReference>
<keyword evidence="9 16" id="KW-0460">Magnesium</keyword>
<name>A0A8C0PBT0_CANLF</name>
<dbReference type="GO" id="GO:0005794">
    <property type="term" value="C:Golgi apparatus"/>
    <property type="evidence" value="ECO:0007669"/>
    <property type="project" value="UniProtKB-SubCell"/>
</dbReference>
<dbReference type="Proteomes" id="UP000002254">
    <property type="component" value="Chromosome 24"/>
</dbReference>
<evidence type="ECO:0000256" key="3">
    <source>
        <dbReference type="ARBA" id="ARBA00008109"/>
    </source>
</evidence>
<dbReference type="InterPro" id="IPR023299">
    <property type="entry name" value="ATPase_P-typ_cyto_dom_N"/>
</dbReference>
<evidence type="ECO:0000256" key="9">
    <source>
        <dbReference type="ARBA" id="ARBA00022842"/>
    </source>
</evidence>
<evidence type="ECO:0000256" key="7">
    <source>
        <dbReference type="ARBA" id="ARBA00022741"/>
    </source>
</evidence>
<dbReference type="InterPro" id="IPR032630">
    <property type="entry name" value="P_typ_ATPase_c"/>
</dbReference>
<keyword evidence="7 16" id="KW-0547">Nucleotide-binding</keyword>
<feature type="transmembrane region" description="Helical" evidence="16">
    <location>
        <begin position="50"/>
        <end position="72"/>
    </location>
</feature>
<sequence length="911" mass="103429">MDSRPRAGCCEWLRCCGGGEPRPRTVWLGHPEKRDQRYPRNVINNQKYNFFTFLPGVLFNQFKYFFNLYFLLLACSQFVPEMRLGALYTYWVPLGFVLAVTVIREAVEEIRCYVRDREVNCQVYSRLTARGTVVGVVLYSGRELRSVMNTSNPRSKIGLFDLEVNCLTKILFGALVVVSLVMVALQHFAGRWYLQIIRFLLLFSNIIPISLRVNLDMGKIVYSWVIRRDSKIPGTVVRSSTIPEQLGRISYLLTDKTGTLTQNEMVFKRLHLGTVAYGLDSMDEVQSHIFSIYTQQSQDPPAQKGPTLTTKVRRTMSSRVHEAVKAIALCHNVTPVYESNGVTDQAEAEKQYEDSCRVYQASSPDEVALVQWTESVGLTLVGRDQSSMQLRTPGDQILNFTILQIFPFTYESKRMGIIVRDESTGEITFYMKGADVVMAGIVQYNDWLEEECGNMAREGLRVLVVAKKSLAEEQYQDFEARYVQAKLSVHDRSLKVATVIESLEMEMELLCLTGVEDQLQADVRPTLETLRNAGIKVWMLTGDKLETATCTAKNAHLVTRNQDIHVFRLVTNRSEAHLELNAFRRKHDCALVISGDSLEVCLKYYEYEFMELACQCPAVVCCRCTPTQKAQIVRLLQERTGKLTCAVGDGGNDVSMIQESDCGVGVEGKEGKQASLAADFSITQFKHLGRLLMVHGRNSYKRSAALSQFVIHRSLCISTMQAVFSSVFYFASVPLYQGFLIIGYSTIYTMFPVFSLVLDKDVKSEVAMLYPELYKDLLKGRPLSYKTFLIWVLISIYQGSTIMYGALLLFESEFVHIVAISFTSLILTELLMVALTIQTWHWLMTVAELLSLACYIASLVFLHEFIDVYFIATLSFLWKVSVITLVSCLPLYVLKYLRRRFSPPSYSKLTS</sequence>
<keyword evidence="5 16" id="KW-0812">Transmembrane</keyword>
<reference evidence="20" key="4">
    <citation type="submission" date="2025-05" db="UniProtKB">
        <authorList>
            <consortium name="Ensembl"/>
        </authorList>
    </citation>
    <scope>IDENTIFICATION</scope>
</reference>
<reference evidence="19 22" key="1">
    <citation type="journal article" date="2005" name="Nature">
        <title>Genome sequence, comparative analysis and haplotype structure of the domestic dog.</title>
        <authorList>
            <consortium name="Broad Sequencing Platform"/>
            <person name="Lindblad-Toh K."/>
            <person name="Wade C.M."/>
            <person name="Mikkelsen T.S."/>
            <person name="Karlsson E.K."/>
            <person name="Jaffe D.B."/>
            <person name="Kamal M."/>
            <person name="Clamp M."/>
            <person name="Chang J.L."/>
            <person name="Kulbokas E.J. III"/>
            <person name="Zody M.C."/>
            <person name="Mauceli E."/>
            <person name="Xie X."/>
            <person name="Breen M."/>
            <person name="Wayne R.K."/>
            <person name="Ostrander E.A."/>
            <person name="Ponting C.P."/>
            <person name="Galibert F."/>
            <person name="Smith D.R."/>
            <person name="DeJong P.J."/>
            <person name="Kirkness E."/>
            <person name="Alvarez P."/>
            <person name="Biagi T."/>
            <person name="Brockman W."/>
            <person name="Butler J."/>
            <person name="Chin C.W."/>
            <person name="Cook A."/>
            <person name="Cuff J."/>
            <person name="Daly M.J."/>
            <person name="DeCaprio D."/>
            <person name="Gnerre S."/>
            <person name="Grabherr M."/>
            <person name="Kellis M."/>
            <person name="Kleber M."/>
            <person name="Bardeleben C."/>
            <person name="Goodstadt L."/>
            <person name="Heger A."/>
            <person name="Hitte C."/>
            <person name="Kim L."/>
            <person name="Koepfli K.P."/>
            <person name="Parker H.G."/>
            <person name="Pollinger J.P."/>
            <person name="Searle S.M."/>
            <person name="Sutter N.B."/>
            <person name="Thomas R."/>
            <person name="Webber C."/>
            <person name="Baldwin J."/>
            <person name="Abebe A."/>
            <person name="Abouelleil A."/>
            <person name="Aftuck L."/>
            <person name="Ait-Zahra M."/>
            <person name="Aldredge T."/>
            <person name="Allen N."/>
            <person name="An P."/>
            <person name="Anderson S."/>
            <person name="Antoine C."/>
            <person name="Arachchi H."/>
            <person name="Aslam A."/>
            <person name="Ayotte L."/>
            <person name="Bachantsang P."/>
            <person name="Barry A."/>
            <person name="Bayul T."/>
            <person name="Benamara M."/>
            <person name="Berlin A."/>
            <person name="Bessette D."/>
            <person name="Blitshteyn B."/>
            <person name="Bloom T."/>
            <person name="Blye J."/>
            <person name="Boguslavskiy L."/>
            <person name="Bonnet C."/>
            <person name="Boukhgalter B."/>
            <person name="Brown A."/>
            <person name="Cahill P."/>
            <person name="Calixte N."/>
            <person name="Camarata J."/>
            <person name="Cheshatsang Y."/>
            <person name="Chu J."/>
            <person name="Citroen M."/>
            <person name="Collymore A."/>
            <person name="Cooke P."/>
            <person name="Dawoe T."/>
            <person name="Daza R."/>
            <person name="Decktor K."/>
            <person name="DeGray S."/>
            <person name="Dhargay N."/>
            <person name="Dooley K."/>
            <person name="Dooley K."/>
            <person name="Dorje P."/>
            <person name="Dorjee K."/>
            <person name="Dorris L."/>
            <person name="Duffey N."/>
            <person name="Dupes A."/>
            <person name="Egbiremolen O."/>
            <person name="Elong R."/>
            <person name="Falk J."/>
            <person name="Farina A."/>
            <person name="Faro S."/>
            <person name="Ferguson D."/>
            <person name="Ferreira P."/>
            <person name="Fisher S."/>
            <person name="FitzGerald M."/>
            <person name="Foley K."/>
            <person name="Foley C."/>
            <person name="Franke A."/>
            <person name="Friedrich D."/>
            <person name="Gage D."/>
            <person name="Garber M."/>
            <person name="Gearin G."/>
            <person name="Giannoukos G."/>
            <person name="Goode T."/>
            <person name="Goyette A."/>
            <person name="Graham J."/>
            <person name="Grandbois E."/>
            <person name="Gyaltsen K."/>
            <person name="Hafez N."/>
            <person name="Hagopian D."/>
            <person name="Hagos B."/>
            <person name="Hall J."/>
            <person name="Healy C."/>
            <person name="Hegarty R."/>
            <person name="Honan T."/>
            <person name="Horn A."/>
            <person name="Houde N."/>
            <person name="Hughes L."/>
            <person name="Hunnicutt L."/>
            <person name="Husby M."/>
            <person name="Jester B."/>
            <person name="Jones C."/>
            <person name="Kamat A."/>
            <person name="Kanga B."/>
            <person name="Kells C."/>
            <person name="Khazanovich D."/>
            <person name="Kieu A.C."/>
            <person name="Kisner P."/>
            <person name="Kumar M."/>
            <person name="Lance K."/>
            <person name="Landers T."/>
            <person name="Lara M."/>
            <person name="Lee W."/>
            <person name="Leger J.P."/>
            <person name="Lennon N."/>
            <person name="Leuper L."/>
            <person name="LeVine S."/>
            <person name="Liu J."/>
            <person name="Liu X."/>
            <person name="Lokyitsang Y."/>
            <person name="Lokyitsang T."/>
            <person name="Lui A."/>
            <person name="Macdonald J."/>
            <person name="Major J."/>
            <person name="Marabella R."/>
            <person name="Maru K."/>
            <person name="Matthews C."/>
            <person name="McDonough S."/>
            <person name="Mehta T."/>
            <person name="Meldrim J."/>
            <person name="Melnikov A."/>
            <person name="Meneus L."/>
            <person name="Mihalev A."/>
            <person name="Mihova T."/>
            <person name="Miller K."/>
            <person name="Mittelman R."/>
            <person name="Mlenga V."/>
            <person name="Mulrain L."/>
            <person name="Munson G."/>
            <person name="Navidi A."/>
            <person name="Naylor J."/>
            <person name="Nguyen T."/>
            <person name="Nguyen N."/>
            <person name="Nguyen C."/>
            <person name="Nguyen T."/>
            <person name="Nicol R."/>
            <person name="Norbu N."/>
            <person name="Norbu C."/>
            <person name="Novod N."/>
            <person name="Nyima T."/>
            <person name="Olandt P."/>
            <person name="O'Neill B."/>
            <person name="O'Neill K."/>
            <person name="Osman S."/>
            <person name="Oyono L."/>
            <person name="Patti C."/>
            <person name="Perrin D."/>
            <person name="Phunkhang P."/>
            <person name="Pierre F."/>
            <person name="Priest M."/>
            <person name="Rachupka A."/>
            <person name="Raghuraman S."/>
            <person name="Rameau R."/>
            <person name="Ray V."/>
            <person name="Raymond C."/>
            <person name="Rege F."/>
            <person name="Rise C."/>
            <person name="Rogers J."/>
            <person name="Rogov P."/>
            <person name="Sahalie J."/>
            <person name="Settipalli S."/>
            <person name="Sharpe T."/>
            <person name="Shea T."/>
            <person name="Sheehan M."/>
            <person name="Sherpa N."/>
            <person name="Shi J."/>
            <person name="Shih D."/>
            <person name="Sloan J."/>
            <person name="Smith C."/>
            <person name="Sparrow T."/>
            <person name="Stalker J."/>
            <person name="Stange-Thomann N."/>
            <person name="Stavropoulos S."/>
            <person name="Stone C."/>
            <person name="Stone S."/>
            <person name="Sykes S."/>
            <person name="Tchuinga P."/>
            <person name="Tenzing P."/>
            <person name="Tesfaye S."/>
            <person name="Thoulutsang D."/>
            <person name="Thoulutsang Y."/>
            <person name="Topham K."/>
            <person name="Topping I."/>
            <person name="Tsamla T."/>
            <person name="Vassiliev H."/>
            <person name="Venkataraman V."/>
            <person name="Vo A."/>
            <person name="Wangchuk T."/>
            <person name="Wangdi T."/>
            <person name="Weiand M."/>
            <person name="Wilkinson J."/>
            <person name="Wilson A."/>
            <person name="Yadav S."/>
            <person name="Yang S."/>
            <person name="Yang X."/>
            <person name="Young G."/>
            <person name="Yu Q."/>
            <person name="Zainoun J."/>
            <person name="Zembek L."/>
            <person name="Zimmer A."/>
            <person name="Lander E.S."/>
        </authorList>
    </citation>
    <scope>NUCLEOTIDE SEQUENCE [LARGE SCALE GENOMIC DNA]</scope>
    <source>
        <strain evidence="19">Boxer</strain>
    </source>
</reference>
<dbReference type="Pfam" id="PF00702">
    <property type="entry name" value="Hydrolase"/>
    <property type="match status" value="1"/>
</dbReference>
<keyword evidence="11 16" id="KW-1133">Transmembrane helix</keyword>
<dbReference type="SFLD" id="SFLDF00027">
    <property type="entry name" value="p-type_atpase"/>
    <property type="match status" value="1"/>
</dbReference>
<dbReference type="InterPro" id="IPR036412">
    <property type="entry name" value="HAD-like_sf"/>
</dbReference>
<comment type="similarity">
    <text evidence="3 16">Belongs to the cation transport ATPase (P-type) (TC 3.A.3) family. Type IV subfamily.</text>
</comment>
<evidence type="ECO:0000256" key="11">
    <source>
        <dbReference type="ARBA" id="ARBA00022989"/>
    </source>
</evidence>
<dbReference type="SUPFAM" id="SSF81665">
    <property type="entry name" value="Calcium ATPase, transmembrane domain M"/>
    <property type="match status" value="1"/>
</dbReference>
<keyword evidence="12" id="KW-0333">Golgi apparatus</keyword>
<evidence type="ECO:0000256" key="5">
    <source>
        <dbReference type="ARBA" id="ARBA00022692"/>
    </source>
</evidence>
<keyword evidence="10 16" id="KW-1278">Translocase</keyword>
<dbReference type="GO" id="GO:0140326">
    <property type="term" value="F:ATPase-coupled intramembrane lipid transporter activity"/>
    <property type="evidence" value="ECO:0007669"/>
    <property type="project" value="UniProtKB-EC"/>
</dbReference>
<dbReference type="Ensembl" id="ENSCAFT00040023606.1">
    <property type="protein sequence ID" value="ENSCAFP00040020493.1"/>
    <property type="gene ID" value="ENSCAFG00040012592.1"/>
</dbReference>
<reference evidence="20" key="3">
    <citation type="submission" date="2019-03" db="EMBL/GenBank/DDBJ databases">
        <authorList>
            <person name="Warren W.C."/>
            <person name="Johnson G.S."/>
        </authorList>
    </citation>
    <scope>NUCLEOTIDE SEQUENCE [LARGE SCALE GENOMIC DNA]</scope>
    <source>
        <strain evidence="20">Basenji</strain>
    </source>
</reference>
<dbReference type="PROSITE" id="PS00154">
    <property type="entry name" value="ATPASE_E1_E2"/>
    <property type="match status" value="1"/>
</dbReference>
<proteinExistence type="inferred from homology"/>
<evidence type="ECO:0000313" key="23">
    <source>
        <dbReference type="Proteomes" id="UP000694429"/>
    </source>
</evidence>
<keyword evidence="4" id="KW-0813">Transport</keyword>
<dbReference type="PRINTS" id="PR00119">
    <property type="entry name" value="CATATPASE"/>
</dbReference>
<dbReference type="Gene3D" id="3.40.50.1000">
    <property type="entry name" value="HAD superfamily/HAD-like"/>
    <property type="match status" value="1"/>
</dbReference>
<dbReference type="GO" id="GO:0005524">
    <property type="term" value="F:ATP binding"/>
    <property type="evidence" value="ECO:0007669"/>
    <property type="project" value="UniProtKB-UniRule"/>
</dbReference>
<dbReference type="SFLD" id="SFLDG00002">
    <property type="entry name" value="C1.7:_P-type_atpase_like"/>
    <property type="match status" value="1"/>
</dbReference>
<evidence type="ECO:0000259" key="17">
    <source>
        <dbReference type="Pfam" id="PF16209"/>
    </source>
</evidence>
<evidence type="ECO:0000256" key="8">
    <source>
        <dbReference type="ARBA" id="ARBA00022840"/>
    </source>
</evidence>
<dbReference type="InterPro" id="IPR006539">
    <property type="entry name" value="P-type_ATPase_IV"/>
</dbReference>
<dbReference type="PANTHER" id="PTHR24092:SF49">
    <property type="entry name" value="PHOSPHOLIPID-TRANSPORTING ATPASE IIA-RELATED"/>
    <property type="match status" value="1"/>
</dbReference>
<dbReference type="Ensembl" id="ENSCAFT00030045401.1">
    <property type="protein sequence ID" value="ENSCAFP00030039647.1"/>
    <property type="gene ID" value="ENSCAFG00030024626.1"/>
</dbReference>
<dbReference type="SFLD" id="SFLDS00003">
    <property type="entry name" value="Haloacid_Dehalogenase"/>
    <property type="match status" value="1"/>
</dbReference>
<dbReference type="SUPFAM" id="SSF81660">
    <property type="entry name" value="Metal cation-transporting ATPase, ATP-binding domain N"/>
    <property type="match status" value="1"/>
</dbReference>
<feature type="domain" description="P-type ATPase N-terminal" evidence="17">
    <location>
        <begin position="31"/>
        <end position="91"/>
    </location>
</feature>
<feature type="transmembrane region" description="Helical" evidence="16">
    <location>
        <begin position="84"/>
        <end position="103"/>
    </location>
</feature>
<feature type="transmembrane region" description="Helical" evidence="16">
    <location>
        <begin position="814"/>
        <end position="835"/>
    </location>
</feature>
<keyword evidence="6" id="KW-0479">Metal-binding</keyword>
<comment type="cofactor">
    <cofactor evidence="1">
        <name>Mg(2+)</name>
        <dbReference type="ChEBI" id="CHEBI:18420"/>
    </cofactor>
</comment>
<feature type="domain" description="P-type ATPase C-terminal" evidence="18">
    <location>
        <begin position="676"/>
        <end position="903"/>
    </location>
</feature>
<keyword evidence="8 16" id="KW-0067">ATP-binding</keyword>
<dbReference type="EC" id="7.6.2.1" evidence="16"/>
<dbReference type="GO" id="GO:0016887">
    <property type="term" value="F:ATP hydrolysis activity"/>
    <property type="evidence" value="ECO:0007669"/>
    <property type="project" value="InterPro"/>
</dbReference>
<organism evidence="20 23">
    <name type="scientific">Canis lupus familiaris</name>
    <name type="common">Dog</name>
    <name type="synonym">Canis familiaris</name>
    <dbReference type="NCBI Taxonomy" id="9615"/>
    <lineage>
        <taxon>Eukaryota</taxon>
        <taxon>Metazoa</taxon>
        <taxon>Chordata</taxon>
        <taxon>Craniata</taxon>
        <taxon>Vertebrata</taxon>
        <taxon>Euteleostomi</taxon>
        <taxon>Mammalia</taxon>
        <taxon>Eutheria</taxon>
        <taxon>Laurasiatheria</taxon>
        <taxon>Carnivora</taxon>
        <taxon>Caniformia</taxon>
        <taxon>Canidae</taxon>
        <taxon>Canis</taxon>
    </lineage>
</organism>
<evidence type="ECO:0000313" key="20">
    <source>
        <dbReference type="Ensembl" id="ENSCAFP00030039647.1"/>
    </source>
</evidence>
<evidence type="ECO:0000256" key="6">
    <source>
        <dbReference type="ARBA" id="ARBA00022723"/>
    </source>
</evidence>
<dbReference type="InterPro" id="IPR032631">
    <property type="entry name" value="P-type_ATPase_N"/>
</dbReference>
<feature type="transmembrane region" description="Helical" evidence="16">
    <location>
        <begin position="192"/>
        <end position="211"/>
    </location>
</feature>
<dbReference type="AlphaFoldDB" id="A0A8C0PBT0"/>
<evidence type="ECO:0000256" key="1">
    <source>
        <dbReference type="ARBA" id="ARBA00001946"/>
    </source>
</evidence>
<dbReference type="OrthoDB" id="377733at2759"/>
<dbReference type="InterPro" id="IPR023298">
    <property type="entry name" value="ATPase_P-typ_TM_dom_sf"/>
</dbReference>
<comment type="catalytic activity">
    <reaction evidence="15 16">
        <text>ATP + H2O + phospholipidSide 1 = ADP + phosphate + phospholipidSide 2.</text>
        <dbReference type="EC" id="7.6.2.1"/>
    </reaction>
</comment>
<dbReference type="GO" id="GO:0015914">
    <property type="term" value="P:phospholipid transport"/>
    <property type="evidence" value="ECO:0007669"/>
    <property type="project" value="InterPro"/>
</dbReference>
<evidence type="ECO:0000313" key="22">
    <source>
        <dbReference type="Proteomes" id="UP000002254"/>
    </source>
</evidence>
<accession>A0A8C0PBT0</accession>
<feature type="transmembrane region" description="Helical" evidence="16">
    <location>
        <begin position="710"/>
        <end position="730"/>
    </location>
</feature>
<evidence type="ECO:0000256" key="15">
    <source>
        <dbReference type="ARBA" id="ARBA00034036"/>
    </source>
</evidence>
<evidence type="ECO:0000256" key="4">
    <source>
        <dbReference type="ARBA" id="ARBA00022448"/>
    </source>
</evidence>
<dbReference type="FunFam" id="3.40.50.1000:FF:000009">
    <property type="entry name" value="Phospholipid-transporting ATPase"/>
    <property type="match status" value="1"/>
</dbReference>
<feature type="transmembrane region" description="Helical" evidence="16">
    <location>
        <begin position="868"/>
        <end position="894"/>
    </location>
</feature>
<dbReference type="FunFam" id="3.40.1110.10:FF:000008">
    <property type="entry name" value="Phospholipid-transporting ATPase"/>
    <property type="match status" value="1"/>
</dbReference>
<evidence type="ECO:0000256" key="12">
    <source>
        <dbReference type="ARBA" id="ARBA00023034"/>
    </source>
</evidence>
<feature type="transmembrane region" description="Helical" evidence="16">
    <location>
        <begin position="162"/>
        <end position="186"/>
    </location>
</feature>
<dbReference type="Gene3D" id="3.40.1110.10">
    <property type="entry name" value="Calcium-transporting ATPase, cytoplasmic domain N"/>
    <property type="match status" value="1"/>
</dbReference>
<evidence type="ECO:0000256" key="16">
    <source>
        <dbReference type="RuleBase" id="RU362033"/>
    </source>
</evidence>
<dbReference type="Proteomes" id="UP000694429">
    <property type="component" value="Chromosome 24"/>
</dbReference>
<reference evidence="21" key="2">
    <citation type="submission" date="2018-10" db="EMBL/GenBank/DDBJ databases">
        <title>De novo assembly of a Great Dane genome.</title>
        <authorList>
            <person name="Kidd J.M."/>
            <person name="Pendleton A.L."/>
            <person name="Shen F."/>
            <person name="Emery S."/>
        </authorList>
    </citation>
    <scope>NUCLEOTIDE SEQUENCE [LARGE SCALE GENOMIC DNA]</scope>
    <source>
        <strain evidence="21">Great Dane</strain>
    </source>
</reference>
<evidence type="ECO:0000256" key="13">
    <source>
        <dbReference type="ARBA" id="ARBA00023055"/>
    </source>
</evidence>
<gene>
    <name evidence="19" type="primary">ATP9A</name>
</gene>
<dbReference type="SUPFAM" id="SSF56784">
    <property type="entry name" value="HAD-like"/>
    <property type="match status" value="1"/>
</dbReference>
<dbReference type="GO" id="GO:0000287">
    <property type="term" value="F:magnesium ion binding"/>
    <property type="evidence" value="ECO:0007669"/>
    <property type="project" value="UniProtKB-UniRule"/>
</dbReference>
<dbReference type="InterPro" id="IPR018303">
    <property type="entry name" value="ATPase_P-typ_P_site"/>
</dbReference>
<feature type="transmembrane region" description="Helical" evidence="16">
    <location>
        <begin position="788"/>
        <end position="808"/>
    </location>
</feature>
<keyword evidence="13" id="KW-0445">Lipid transport</keyword>
<dbReference type="NCBIfam" id="TIGR01494">
    <property type="entry name" value="ATPase_P-type"/>
    <property type="match status" value="2"/>
</dbReference>